<gene>
    <name evidence="3" type="ORF">SAMN05216259_1015</name>
</gene>
<dbReference type="AlphaFoldDB" id="A0A1G9UUZ5"/>
<dbReference type="Proteomes" id="UP000199341">
    <property type="component" value="Unassembled WGS sequence"/>
</dbReference>
<evidence type="ECO:0000313" key="3">
    <source>
        <dbReference type="EMBL" id="SDM63718.1"/>
    </source>
</evidence>
<dbReference type="OrthoDB" id="7061676at2"/>
<dbReference type="InterPro" id="IPR041427">
    <property type="entry name" value="AbiJ-NTD3"/>
</dbReference>
<evidence type="ECO:0000259" key="2">
    <source>
        <dbReference type="Pfam" id="PF18860"/>
    </source>
</evidence>
<organism evidence="3 4">
    <name type="scientific">Actinacidiphila guanduensis</name>
    <dbReference type="NCBI Taxonomy" id="310781"/>
    <lineage>
        <taxon>Bacteria</taxon>
        <taxon>Bacillati</taxon>
        <taxon>Actinomycetota</taxon>
        <taxon>Actinomycetes</taxon>
        <taxon>Kitasatosporales</taxon>
        <taxon>Streptomycetaceae</taxon>
        <taxon>Actinacidiphila</taxon>
    </lineage>
</organism>
<feature type="domain" description="AbiJ-NTD3" evidence="2">
    <location>
        <begin position="5"/>
        <end position="155"/>
    </location>
</feature>
<proteinExistence type="predicted"/>
<evidence type="ECO:0000313" key="4">
    <source>
        <dbReference type="Proteomes" id="UP000199341"/>
    </source>
</evidence>
<dbReference type="Pfam" id="PF18860">
    <property type="entry name" value="AbiJ_NTD3"/>
    <property type="match status" value="1"/>
</dbReference>
<keyword evidence="4" id="KW-1185">Reference proteome</keyword>
<evidence type="ECO:0000259" key="1">
    <source>
        <dbReference type="Pfam" id="PF14355"/>
    </source>
</evidence>
<protein>
    <submittedName>
        <fullName evidence="3">Abortive infection C-terminus</fullName>
    </submittedName>
</protein>
<dbReference type="STRING" id="310781.SAMN05216259_1015"/>
<feature type="domain" description="Abortive infection protein-like C-terminal" evidence="1">
    <location>
        <begin position="216"/>
        <end position="296"/>
    </location>
</feature>
<accession>A0A1G9UUZ5</accession>
<name>A0A1G9UUZ5_9ACTN</name>
<dbReference type="InterPro" id="IPR026001">
    <property type="entry name" value="Abi-like_C"/>
</dbReference>
<dbReference type="RefSeq" id="WP_107408820.1">
    <property type="nucleotide sequence ID" value="NZ_FNIE01000001.1"/>
</dbReference>
<dbReference type="EMBL" id="FNIE01000001">
    <property type="protein sequence ID" value="SDM63718.1"/>
    <property type="molecule type" value="Genomic_DNA"/>
</dbReference>
<dbReference type="Pfam" id="PF14355">
    <property type="entry name" value="Abi_C"/>
    <property type="match status" value="1"/>
</dbReference>
<reference evidence="3 4" key="1">
    <citation type="submission" date="2016-10" db="EMBL/GenBank/DDBJ databases">
        <authorList>
            <person name="de Groot N.N."/>
        </authorList>
    </citation>
    <scope>NUCLEOTIDE SEQUENCE [LARGE SCALE GENOMIC DNA]</scope>
    <source>
        <strain evidence="3 4">CGMCC 4.2022</strain>
    </source>
</reference>
<sequence length="312" mass="35080">MAPQQLTVVTRQRILDLLVVERVWWWGDLDEVRFLERLYDLDALEGDGYRRATAREDIWQHCVNNDDWPPEWVFTDARFGLNSDSPQPLMDFLAEMLHPVVRRDPAEVQRLAEKLNDILAKDGFELYPAEYISGLPVYAGGPRASFHGARPDLKFEARPLLTDPRVLHEHQERIRAGLERDPAAAIASCKELVESLCKIILEHQGVEYPRGEDLPPLFRRVTTLLGLNADAVAGSSKASATVVKILRTLTTTVQGLAELRNQLGLGHGRTAPSPALARHARLALNSTVTVTEFVLDTWQDRTERGELSPRSA</sequence>